<dbReference type="InterPro" id="IPR002078">
    <property type="entry name" value="Sigma_54_int"/>
</dbReference>
<keyword evidence="7" id="KW-0804">Transcription</keyword>
<sequence length="453" mass="50430">MAERQTVFFVDDEEPMRHAVQQWLGVAGHDARSFASGQSALEYISAGLNGIVLTDLRMPSMDGMELLRQILEIDPDIPVILMTGQGDIESAVEAMRIGAYDFIEKPFDPERLAQTVRRATEKRRLILENRHLASTAPSDGLRNRILGTSREIERLREAVSEIAATDVSVVLYGETGSGKDLIARCLHELGRRSTGNYVAVNCSAIPDTMVETEMFGHEAGAFTGAAGRRIGKIEHANGGTLLLDEVESMPLTMQAKLLRALQERAIERLGSNSSIPVDFRTIAATKRDLKAESNAGAFRSDLYFRLSVVELTIPPLRDRRDDIPLLFEYFAGEAARSHNREPRPLKGATLDALIRHDWPGNVRELRNVAERHALGLSSFAASDIARPIELADIMPLAQQLEAFERRIIERALADSGGRISEVIEKLGVPRRTLNEKMTRLGIRRREAEDQHRQ</sequence>
<evidence type="ECO:0000256" key="5">
    <source>
        <dbReference type="ARBA" id="ARBA00023125"/>
    </source>
</evidence>
<dbReference type="PROSITE" id="PS50045">
    <property type="entry name" value="SIGMA54_INTERACT_4"/>
    <property type="match status" value="1"/>
</dbReference>
<evidence type="ECO:0000256" key="1">
    <source>
        <dbReference type="ARBA" id="ARBA00022741"/>
    </source>
</evidence>
<dbReference type="PROSITE" id="PS00676">
    <property type="entry name" value="SIGMA54_INTERACT_2"/>
    <property type="match status" value="1"/>
</dbReference>
<gene>
    <name evidence="11" type="ORF">V6617_08335</name>
</gene>
<evidence type="ECO:0000256" key="2">
    <source>
        <dbReference type="ARBA" id="ARBA00022840"/>
    </source>
</evidence>
<evidence type="ECO:0000256" key="7">
    <source>
        <dbReference type="ARBA" id="ARBA00023163"/>
    </source>
</evidence>
<keyword evidence="4" id="KW-0805">Transcription regulation</keyword>
<dbReference type="InterPro" id="IPR009057">
    <property type="entry name" value="Homeodomain-like_sf"/>
</dbReference>
<feature type="domain" description="Response regulatory" evidence="10">
    <location>
        <begin position="6"/>
        <end position="120"/>
    </location>
</feature>
<keyword evidence="5" id="KW-0238">DNA-binding</keyword>
<dbReference type="PROSITE" id="PS50110">
    <property type="entry name" value="RESPONSE_REGULATORY"/>
    <property type="match status" value="1"/>
</dbReference>
<dbReference type="Pfam" id="PF00158">
    <property type="entry name" value="Sigma54_activat"/>
    <property type="match status" value="1"/>
</dbReference>
<dbReference type="InterPro" id="IPR027417">
    <property type="entry name" value="P-loop_NTPase"/>
</dbReference>
<dbReference type="SMART" id="SM00382">
    <property type="entry name" value="AAA"/>
    <property type="match status" value="1"/>
</dbReference>
<dbReference type="Gene3D" id="3.40.50.2300">
    <property type="match status" value="1"/>
</dbReference>
<dbReference type="InterPro" id="IPR003593">
    <property type="entry name" value="AAA+_ATPase"/>
</dbReference>
<dbReference type="CDD" id="cd17549">
    <property type="entry name" value="REC_DctD-like"/>
    <property type="match status" value="1"/>
</dbReference>
<evidence type="ECO:0000313" key="11">
    <source>
        <dbReference type="EMBL" id="WWT34458.1"/>
    </source>
</evidence>
<dbReference type="PROSITE" id="PS00675">
    <property type="entry name" value="SIGMA54_INTERACT_1"/>
    <property type="match status" value="1"/>
</dbReference>
<dbReference type="Pfam" id="PF02954">
    <property type="entry name" value="HTH_8"/>
    <property type="match status" value="1"/>
</dbReference>
<evidence type="ECO:0000256" key="8">
    <source>
        <dbReference type="PROSITE-ProRule" id="PRU00169"/>
    </source>
</evidence>
<dbReference type="RefSeq" id="WP_338610385.1">
    <property type="nucleotide sequence ID" value="NZ_CP146275.1"/>
</dbReference>
<dbReference type="Proteomes" id="UP001369958">
    <property type="component" value="Chromosome"/>
</dbReference>
<evidence type="ECO:0000256" key="6">
    <source>
        <dbReference type="ARBA" id="ARBA00023159"/>
    </source>
</evidence>
<dbReference type="InterPro" id="IPR025944">
    <property type="entry name" value="Sigma_54_int_dom_CS"/>
</dbReference>
<feature type="modified residue" description="4-aspartylphosphate" evidence="8">
    <location>
        <position position="55"/>
    </location>
</feature>
<keyword evidence="6" id="KW-0010">Activator</keyword>
<keyword evidence="8" id="KW-0597">Phosphoprotein</keyword>
<dbReference type="InterPro" id="IPR025662">
    <property type="entry name" value="Sigma_54_int_dom_ATP-bd_1"/>
</dbReference>
<dbReference type="Gene3D" id="3.40.50.300">
    <property type="entry name" value="P-loop containing nucleotide triphosphate hydrolases"/>
    <property type="match status" value="1"/>
</dbReference>
<keyword evidence="2" id="KW-0067">ATP-binding</keyword>
<dbReference type="InterPro" id="IPR025943">
    <property type="entry name" value="Sigma_54_int_dom_ATP-bd_2"/>
</dbReference>
<dbReference type="Gene3D" id="1.10.10.60">
    <property type="entry name" value="Homeodomain-like"/>
    <property type="match status" value="1"/>
</dbReference>
<dbReference type="Pfam" id="PF25601">
    <property type="entry name" value="AAA_lid_14"/>
    <property type="match status" value="1"/>
</dbReference>
<reference evidence="11 12" key="1">
    <citation type="submission" date="2024-02" db="EMBL/GenBank/DDBJ databases">
        <title>Complete genome sequence of Pelagibacterium nitratireducens ZH15.</title>
        <authorList>
            <person name="Zhao L.H."/>
        </authorList>
    </citation>
    <scope>NUCLEOTIDE SEQUENCE [LARGE SCALE GENOMIC DNA]</scope>
    <source>
        <strain evidence="11 12">ZH15</strain>
    </source>
</reference>
<proteinExistence type="predicted"/>
<dbReference type="PANTHER" id="PTHR32071">
    <property type="entry name" value="TRANSCRIPTIONAL REGULATORY PROTEIN"/>
    <property type="match status" value="1"/>
</dbReference>
<evidence type="ECO:0000259" key="9">
    <source>
        <dbReference type="PROSITE" id="PS50045"/>
    </source>
</evidence>
<evidence type="ECO:0000256" key="3">
    <source>
        <dbReference type="ARBA" id="ARBA00023012"/>
    </source>
</evidence>
<keyword evidence="1" id="KW-0547">Nucleotide-binding</keyword>
<dbReference type="PANTHER" id="PTHR32071:SF57">
    <property type="entry name" value="C4-DICARBOXYLATE TRANSPORT TRANSCRIPTIONAL REGULATORY PROTEIN DCTD"/>
    <property type="match status" value="1"/>
</dbReference>
<protein>
    <submittedName>
        <fullName evidence="11">Sigma-54 dependent transcriptional regulator</fullName>
    </submittedName>
</protein>
<dbReference type="CDD" id="cd00009">
    <property type="entry name" value="AAA"/>
    <property type="match status" value="1"/>
</dbReference>
<dbReference type="Pfam" id="PF00072">
    <property type="entry name" value="Response_reg"/>
    <property type="match status" value="1"/>
</dbReference>
<evidence type="ECO:0000313" key="12">
    <source>
        <dbReference type="Proteomes" id="UP001369958"/>
    </source>
</evidence>
<feature type="domain" description="Sigma-54 factor interaction" evidence="9">
    <location>
        <begin position="145"/>
        <end position="374"/>
    </location>
</feature>
<dbReference type="SUPFAM" id="SSF52540">
    <property type="entry name" value="P-loop containing nucleoside triphosphate hydrolases"/>
    <property type="match status" value="1"/>
</dbReference>
<evidence type="ECO:0000259" key="10">
    <source>
        <dbReference type="PROSITE" id="PS50110"/>
    </source>
</evidence>
<dbReference type="InterPro" id="IPR001789">
    <property type="entry name" value="Sig_transdc_resp-reg_receiver"/>
</dbReference>
<accession>A0ABZ2I3M9</accession>
<keyword evidence="12" id="KW-1185">Reference proteome</keyword>
<dbReference type="Gene3D" id="1.10.8.60">
    <property type="match status" value="1"/>
</dbReference>
<dbReference type="InterPro" id="IPR002197">
    <property type="entry name" value="HTH_Fis"/>
</dbReference>
<dbReference type="SMART" id="SM00448">
    <property type="entry name" value="REC"/>
    <property type="match status" value="1"/>
</dbReference>
<dbReference type="SUPFAM" id="SSF52172">
    <property type="entry name" value="CheY-like"/>
    <property type="match status" value="1"/>
</dbReference>
<keyword evidence="3" id="KW-0902">Two-component regulatory system</keyword>
<dbReference type="InterPro" id="IPR058031">
    <property type="entry name" value="AAA_lid_NorR"/>
</dbReference>
<dbReference type="SUPFAM" id="SSF46689">
    <property type="entry name" value="Homeodomain-like"/>
    <property type="match status" value="1"/>
</dbReference>
<name>A0ABZ2I3M9_9HYPH</name>
<dbReference type="PROSITE" id="PS00688">
    <property type="entry name" value="SIGMA54_INTERACT_3"/>
    <property type="match status" value="1"/>
</dbReference>
<dbReference type="EMBL" id="CP146275">
    <property type="protein sequence ID" value="WWT34458.1"/>
    <property type="molecule type" value="Genomic_DNA"/>
</dbReference>
<evidence type="ECO:0000256" key="4">
    <source>
        <dbReference type="ARBA" id="ARBA00023015"/>
    </source>
</evidence>
<organism evidence="11 12">
    <name type="scientific">Pelagibacterium nitratireducens</name>
    <dbReference type="NCBI Taxonomy" id="1046114"/>
    <lineage>
        <taxon>Bacteria</taxon>
        <taxon>Pseudomonadati</taxon>
        <taxon>Pseudomonadota</taxon>
        <taxon>Alphaproteobacteria</taxon>
        <taxon>Hyphomicrobiales</taxon>
        <taxon>Devosiaceae</taxon>
        <taxon>Pelagibacterium</taxon>
    </lineage>
</organism>
<dbReference type="InterPro" id="IPR011006">
    <property type="entry name" value="CheY-like_superfamily"/>
</dbReference>